<dbReference type="InterPro" id="IPR036318">
    <property type="entry name" value="FAD-bd_PCMH-like_sf"/>
</dbReference>
<dbReference type="InterPro" id="IPR006094">
    <property type="entry name" value="Oxid_FAD_bind_N"/>
</dbReference>
<evidence type="ECO:0000256" key="4">
    <source>
        <dbReference type="ARBA" id="ARBA00023002"/>
    </source>
</evidence>
<protein>
    <recommendedName>
        <fullName evidence="6">FAD-binding PCMH-type domain-containing protein</fullName>
    </recommendedName>
</protein>
<dbReference type="SUPFAM" id="SSF56176">
    <property type="entry name" value="FAD-binding/transporter-associated domain-like"/>
    <property type="match status" value="1"/>
</dbReference>
<dbReference type="InterPro" id="IPR050416">
    <property type="entry name" value="FAD-linked_Oxidoreductase"/>
</dbReference>
<evidence type="ECO:0000256" key="2">
    <source>
        <dbReference type="ARBA" id="ARBA00022630"/>
    </source>
</evidence>
<keyword evidence="4" id="KW-0560">Oxidoreductase</keyword>
<accession>A0A9P5H8D4</accession>
<dbReference type="GO" id="GO:0016491">
    <property type="term" value="F:oxidoreductase activity"/>
    <property type="evidence" value="ECO:0007669"/>
    <property type="project" value="UniProtKB-KW"/>
</dbReference>
<feature type="signal peptide" evidence="5">
    <location>
        <begin position="1"/>
        <end position="20"/>
    </location>
</feature>
<dbReference type="InterPro" id="IPR016169">
    <property type="entry name" value="FAD-bd_PCMH_sub2"/>
</dbReference>
<dbReference type="Pfam" id="PF01565">
    <property type="entry name" value="FAD_binding_4"/>
    <property type="match status" value="1"/>
</dbReference>
<dbReference type="PANTHER" id="PTHR42973:SF13">
    <property type="entry name" value="FAD-BINDING PCMH-TYPE DOMAIN-CONTAINING PROTEIN"/>
    <property type="match status" value="1"/>
</dbReference>
<keyword evidence="3" id="KW-0274">FAD</keyword>
<evidence type="ECO:0000313" key="8">
    <source>
        <dbReference type="Proteomes" id="UP000722485"/>
    </source>
</evidence>
<organism evidence="7 8">
    <name type="scientific">Cylindrodendrum hubeiense</name>
    <dbReference type="NCBI Taxonomy" id="595255"/>
    <lineage>
        <taxon>Eukaryota</taxon>
        <taxon>Fungi</taxon>
        <taxon>Dikarya</taxon>
        <taxon>Ascomycota</taxon>
        <taxon>Pezizomycotina</taxon>
        <taxon>Sordariomycetes</taxon>
        <taxon>Hypocreomycetidae</taxon>
        <taxon>Hypocreales</taxon>
        <taxon>Nectriaceae</taxon>
        <taxon>Cylindrodendrum</taxon>
    </lineage>
</organism>
<proteinExistence type="inferred from homology"/>
<gene>
    <name evidence="7" type="ORF">G7Z17_g4659</name>
</gene>
<keyword evidence="8" id="KW-1185">Reference proteome</keyword>
<dbReference type="GO" id="GO:0071949">
    <property type="term" value="F:FAD binding"/>
    <property type="evidence" value="ECO:0007669"/>
    <property type="project" value="InterPro"/>
</dbReference>
<dbReference type="OrthoDB" id="2151789at2759"/>
<evidence type="ECO:0000256" key="5">
    <source>
        <dbReference type="SAM" id="SignalP"/>
    </source>
</evidence>
<dbReference type="InterPro" id="IPR016166">
    <property type="entry name" value="FAD-bd_PCMH"/>
</dbReference>
<evidence type="ECO:0000313" key="7">
    <source>
        <dbReference type="EMBL" id="KAF7551940.1"/>
    </source>
</evidence>
<evidence type="ECO:0000256" key="3">
    <source>
        <dbReference type="ARBA" id="ARBA00022827"/>
    </source>
</evidence>
<dbReference type="PROSITE" id="PS51387">
    <property type="entry name" value="FAD_PCMH"/>
    <property type="match status" value="1"/>
</dbReference>
<comment type="similarity">
    <text evidence="1">Belongs to the oxygen-dependent FAD-linked oxidoreductase family.</text>
</comment>
<comment type="caution">
    <text evidence="7">The sequence shown here is derived from an EMBL/GenBank/DDBJ whole genome shotgun (WGS) entry which is preliminary data.</text>
</comment>
<evidence type="ECO:0000256" key="1">
    <source>
        <dbReference type="ARBA" id="ARBA00005466"/>
    </source>
</evidence>
<dbReference type="PANTHER" id="PTHR42973">
    <property type="entry name" value="BINDING OXIDOREDUCTASE, PUTATIVE (AFU_ORTHOLOGUE AFUA_1G17690)-RELATED"/>
    <property type="match status" value="1"/>
</dbReference>
<feature type="chain" id="PRO_5040379524" description="FAD-binding PCMH-type domain-containing protein" evidence="5">
    <location>
        <begin position="21"/>
        <end position="497"/>
    </location>
</feature>
<evidence type="ECO:0000259" key="6">
    <source>
        <dbReference type="PROSITE" id="PS51387"/>
    </source>
</evidence>
<dbReference type="Gene3D" id="3.30.465.10">
    <property type="match status" value="1"/>
</dbReference>
<feature type="domain" description="FAD-binding PCMH-type" evidence="6">
    <location>
        <begin position="55"/>
        <end position="226"/>
    </location>
</feature>
<keyword evidence="5" id="KW-0732">Signal</keyword>
<sequence>MGWFSFAAVSASVLAGLVAADTCADVDTLTNIESFQKLELSYTTEQTEYWSTSCSALEPSCILYPTTADEVASILKIIGDNDERFAVKSGGHNPNDNFSSIAGGPLISTKNLNQVLLDPKTGQVRVGSGNRWDEVADELDGTGWTVVGGRVGNVGVGGYLLGGGLSFLTQQYGWGMSSILEMEVVLANGTIVTASKTKNSDLFKVLKGGGNNFGVVTSFLLQGYKQGQVYGGNLIFTRTKKTDAKLLKAVRDFTENNDDDKAAIILTANRAGLGLVDIWTMFVFYDGPTPPAGTFDDFTSAGPTLNTLKTRSYADFLTANNAFVLKGSIYTMATETIPLPSAANGVKVLGELHQHWRDVSDPIMGVANAVAVMGFQPFPKRMAKISQDKGFDLLDMDDNVDRIIIEFNYSYLLHVDTKKVDKAMKKTFTGVRNKVLGWQDSGVLERDAFLPLFMNDGYYSQDYFGRLRPENHQLVKKVAARVDPDGLFRDRTGGFKP</sequence>
<keyword evidence="2" id="KW-0285">Flavoprotein</keyword>
<dbReference type="EMBL" id="JAANBB010000069">
    <property type="protein sequence ID" value="KAF7551940.1"/>
    <property type="molecule type" value="Genomic_DNA"/>
</dbReference>
<dbReference type="AlphaFoldDB" id="A0A9P5H8D4"/>
<reference evidence="7" key="1">
    <citation type="submission" date="2020-03" db="EMBL/GenBank/DDBJ databases">
        <title>Draft Genome Sequence of Cylindrodendrum hubeiense.</title>
        <authorList>
            <person name="Buettner E."/>
            <person name="Kellner H."/>
        </authorList>
    </citation>
    <scope>NUCLEOTIDE SEQUENCE</scope>
    <source>
        <strain evidence="7">IHI 201604</strain>
    </source>
</reference>
<name>A0A9P5H8D4_9HYPO</name>
<dbReference type="Proteomes" id="UP000722485">
    <property type="component" value="Unassembled WGS sequence"/>
</dbReference>